<evidence type="ECO:0000313" key="1">
    <source>
        <dbReference type="EMBL" id="EGT58062.1"/>
    </source>
</evidence>
<protein>
    <submittedName>
        <fullName evidence="1">Uncharacterized protein</fullName>
    </submittedName>
</protein>
<evidence type="ECO:0000313" key="2">
    <source>
        <dbReference type="Proteomes" id="UP000008068"/>
    </source>
</evidence>
<accession>G0MH52</accession>
<dbReference type="EMBL" id="GL379794">
    <property type="protein sequence ID" value="EGT58062.1"/>
    <property type="molecule type" value="Genomic_DNA"/>
</dbReference>
<name>G0MH52_CAEBE</name>
<dbReference type="AlphaFoldDB" id="G0MH52"/>
<keyword evidence="2" id="KW-1185">Reference proteome</keyword>
<sequence length="40" mass="4894">MKKTFKFSQFPRIPTTELQNFHFRDGVENIQFSTFFPFFS</sequence>
<dbReference type="InParanoid" id="G0MH52"/>
<dbReference type="Proteomes" id="UP000008068">
    <property type="component" value="Unassembled WGS sequence"/>
</dbReference>
<dbReference type="HOGENOM" id="CLU_3299869_0_0_1"/>
<reference evidence="2" key="1">
    <citation type="submission" date="2011-07" db="EMBL/GenBank/DDBJ databases">
        <authorList>
            <consortium name="Caenorhabditis brenneri Sequencing and Analysis Consortium"/>
            <person name="Wilson R.K."/>
        </authorList>
    </citation>
    <scope>NUCLEOTIDE SEQUENCE [LARGE SCALE GENOMIC DNA]</scope>
    <source>
        <strain evidence="2">PB2801</strain>
    </source>
</reference>
<gene>
    <name evidence="1" type="ORF">CAEBREN_08933</name>
</gene>
<proteinExistence type="predicted"/>
<organism evidence="2">
    <name type="scientific">Caenorhabditis brenneri</name>
    <name type="common">Nematode worm</name>
    <dbReference type="NCBI Taxonomy" id="135651"/>
    <lineage>
        <taxon>Eukaryota</taxon>
        <taxon>Metazoa</taxon>
        <taxon>Ecdysozoa</taxon>
        <taxon>Nematoda</taxon>
        <taxon>Chromadorea</taxon>
        <taxon>Rhabditida</taxon>
        <taxon>Rhabditina</taxon>
        <taxon>Rhabditomorpha</taxon>
        <taxon>Rhabditoidea</taxon>
        <taxon>Rhabditidae</taxon>
        <taxon>Peloderinae</taxon>
        <taxon>Caenorhabditis</taxon>
    </lineage>
</organism>